<evidence type="ECO:0000256" key="1">
    <source>
        <dbReference type="ARBA" id="ARBA00010307"/>
    </source>
</evidence>
<name>A0AAW2YNS9_9EUKA</name>
<gene>
    <name evidence="4" type="ORF">AKO1_013875</name>
</gene>
<accession>A0AAW2YNS9</accession>
<dbReference type="GO" id="GO:0031267">
    <property type="term" value="F:small GTPase binding"/>
    <property type="evidence" value="ECO:0007669"/>
    <property type="project" value="TreeGrafter"/>
</dbReference>
<keyword evidence="5" id="KW-1185">Reference proteome</keyword>
<proteinExistence type="inferred from homology"/>
<organism evidence="4 5">
    <name type="scientific">Acrasis kona</name>
    <dbReference type="NCBI Taxonomy" id="1008807"/>
    <lineage>
        <taxon>Eukaryota</taxon>
        <taxon>Discoba</taxon>
        <taxon>Heterolobosea</taxon>
        <taxon>Tetramitia</taxon>
        <taxon>Eutetramitia</taxon>
        <taxon>Acrasidae</taxon>
        <taxon>Acrasis</taxon>
    </lineage>
</organism>
<comment type="caution">
    <text evidence="4">The sequence shown here is derived from an EMBL/GenBank/DDBJ whole genome shotgun (WGS) entry which is preliminary data.</text>
</comment>
<dbReference type="GO" id="GO:0005085">
    <property type="term" value="F:guanyl-nucleotide exchange factor activity"/>
    <property type="evidence" value="ECO:0007669"/>
    <property type="project" value="TreeGrafter"/>
</dbReference>
<dbReference type="Proteomes" id="UP001431209">
    <property type="component" value="Unassembled WGS sequence"/>
</dbReference>
<evidence type="ECO:0000256" key="2">
    <source>
        <dbReference type="ARBA" id="ARBA00022448"/>
    </source>
</evidence>
<dbReference type="Gene3D" id="3.40.1000.10">
    <property type="entry name" value="Mog1/PsbP, alpha/beta/alpha sandwich"/>
    <property type="match status" value="1"/>
</dbReference>
<reference evidence="4 5" key="1">
    <citation type="submission" date="2024-03" db="EMBL/GenBank/DDBJ databases">
        <title>The Acrasis kona genome and developmental transcriptomes reveal deep origins of eukaryotic multicellular pathways.</title>
        <authorList>
            <person name="Sheikh S."/>
            <person name="Fu C.-J."/>
            <person name="Brown M.W."/>
            <person name="Baldauf S.L."/>
        </authorList>
    </citation>
    <scope>NUCLEOTIDE SEQUENCE [LARGE SCALE GENOMIC DNA]</scope>
    <source>
        <strain evidence="4 5">ATCC MYA-3509</strain>
    </source>
</reference>
<dbReference type="PANTHER" id="PTHR15837">
    <property type="entry name" value="RAN GUANINE NUCLEOTIDE RELEASE FACTOR"/>
    <property type="match status" value="1"/>
</dbReference>
<dbReference type="GO" id="GO:0006606">
    <property type="term" value="P:protein import into nucleus"/>
    <property type="evidence" value="ECO:0007669"/>
    <property type="project" value="TreeGrafter"/>
</dbReference>
<keyword evidence="3" id="KW-0653">Protein transport</keyword>
<dbReference type="InterPro" id="IPR016123">
    <property type="entry name" value="Mog1/PsbP_a/b/a-sand"/>
</dbReference>
<protein>
    <submittedName>
        <fullName evidence="4">RanGEF</fullName>
    </submittedName>
</protein>
<dbReference type="AlphaFoldDB" id="A0AAW2YNS9"/>
<dbReference type="PANTHER" id="PTHR15837:SF0">
    <property type="entry name" value="RAN GUANINE NUCLEOTIDE RELEASE FACTOR"/>
    <property type="match status" value="1"/>
</dbReference>
<sequence length="190" mass="21351">MTRQEDVLDEVELFGGAVKMRIPKRFFDISKVRQVPDSQEVFADANTDQSFVLEMLSMSEDVSDQDIARYLFDDMADANGAESRSIVTEVSVQNDDRYPNIVGNVYKAAIIGEQQVAKYNEQATNTLHICMGVIRIKNHSTDVLLTFNNPVAIHPESSSSKTSVPEGNTTDNLFWNVFKSIEIVDYGLFE</sequence>
<comment type="similarity">
    <text evidence="1">Belongs to the MOG1 family.</text>
</comment>
<dbReference type="SUPFAM" id="SSF55724">
    <property type="entry name" value="Mog1p/PsbP-like"/>
    <property type="match status" value="1"/>
</dbReference>
<dbReference type="GO" id="GO:0005634">
    <property type="term" value="C:nucleus"/>
    <property type="evidence" value="ECO:0007669"/>
    <property type="project" value="TreeGrafter"/>
</dbReference>
<dbReference type="InterPro" id="IPR007681">
    <property type="entry name" value="Mog1"/>
</dbReference>
<evidence type="ECO:0000313" key="4">
    <source>
        <dbReference type="EMBL" id="KAL0477757.1"/>
    </source>
</evidence>
<dbReference type="Pfam" id="PF04603">
    <property type="entry name" value="Mog1"/>
    <property type="match status" value="1"/>
</dbReference>
<evidence type="ECO:0000256" key="3">
    <source>
        <dbReference type="ARBA" id="ARBA00022927"/>
    </source>
</evidence>
<keyword evidence="2" id="KW-0813">Transport</keyword>
<dbReference type="EMBL" id="JAOPGA020000235">
    <property type="protein sequence ID" value="KAL0477757.1"/>
    <property type="molecule type" value="Genomic_DNA"/>
</dbReference>
<evidence type="ECO:0000313" key="5">
    <source>
        <dbReference type="Proteomes" id="UP001431209"/>
    </source>
</evidence>